<dbReference type="AlphaFoldDB" id="E1R153"/>
<dbReference type="STRING" id="573413.Spirs_1747"/>
<name>E1R153_SEDSS</name>
<dbReference type="KEGG" id="ssm:Spirs_1747"/>
<evidence type="ECO:0000313" key="3">
    <source>
        <dbReference type="Proteomes" id="UP000002318"/>
    </source>
</evidence>
<protein>
    <recommendedName>
        <fullName evidence="1">Uroporphyrinogen decarboxylase (URO-D) domain-containing protein</fullName>
    </recommendedName>
</protein>
<dbReference type="RefSeq" id="WP_013254337.1">
    <property type="nucleotide sequence ID" value="NC_014364.1"/>
</dbReference>
<dbReference type="eggNOG" id="COG0407">
    <property type="taxonomic scope" value="Bacteria"/>
</dbReference>
<dbReference type="HOGENOM" id="CLU_789648_0_0_12"/>
<dbReference type="GO" id="GO:0006779">
    <property type="term" value="P:porphyrin-containing compound biosynthetic process"/>
    <property type="evidence" value="ECO:0007669"/>
    <property type="project" value="InterPro"/>
</dbReference>
<evidence type="ECO:0000259" key="1">
    <source>
        <dbReference type="Pfam" id="PF01208"/>
    </source>
</evidence>
<dbReference type="InterPro" id="IPR000257">
    <property type="entry name" value="Uroporphyrinogen_deCOase"/>
</dbReference>
<feature type="domain" description="Uroporphyrinogen decarboxylase (URO-D)" evidence="1">
    <location>
        <begin position="173"/>
        <end position="282"/>
    </location>
</feature>
<keyword evidence="3" id="KW-1185">Reference proteome</keyword>
<dbReference type="SUPFAM" id="SSF51726">
    <property type="entry name" value="UROD/MetE-like"/>
    <property type="match status" value="1"/>
</dbReference>
<dbReference type="InterPro" id="IPR038071">
    <property type="entry name" value="UROD/MetE-like_sf"/>
</dbReference>
<dbReference type="Proteomes" id="UP000002318">
    <property type="component" value="Chromosome"/>
</dbReference>
<dbReference type="Pfam" id="PF01208">
    <property type="entry name" value="URO-D"/>
    <property type="match status" value="1"/>
</dbReference>
<dbReference type="GO" id="GO:0004853">
    <property type="term" value="F:uroporphyrinogen decarboxylase activity"/>
    <property type="evidence" value="ECO:0007669"/>
    <property type="project" value="InterPro"/>
</dbReference>
<dbReference type="EMBL" id="CP002116">
    <property type="protein sequence ID" value="ADK80873.1"/>
    <property type="molecule type" value="Genomic_DNA"/>
</dbReference>
<dbReference type="Gene3D" id="3.20.20.210">
    <property type="match status" value="1"/>
</dbReference>
<proteinExistence type="predicted"/>
<gene>
    <name evidence="2" type="ordered locus">Spirs_1747</name>
</gene>
<evidence type="ECO:0000313" key="2">
    <source>
        <dbReference type="EMBL" id="ADK80873.1"/>
    </source>
</evidence>
<organism evidence="2 3">
    <name type="scientific">Sediminispirochaeta smaragdinae (strain DSM 11293 / JCM 15392 / SEBR 4228)</name>
    <name type="common">Spirochaeta smaragdinae</name>
    <dbReference type="NCBI Taxonomy" id="573413"/>
    <lineage>
        <taxon>Bacteria</taxon>
        <taxon>Pseudomonadati</taxon>
        <taxon>Spirochaetota</taxon>
        <taxon>Spirochaetia</taxon>
        <taxon>Spirochaetales</taxon>
        <taxon>Spirochaetaceae</taxon>
        <taxon>Sediminispirochaeta</taxon>
    </lineage>
</organism>
<sequence length="351" mass="38935">MVRIAASVSKGWIHRETGIKFGEEYYFSPRLRKEVDLKIASFLEQHFSGYAICNLESNLVSLPHYHPEDVLVGAIQPNLIIGMLLGARFIAYPDQDADIEEKPLSGITSVQALPEPGELTAHPMVKNWLSEIEALKKEGTVIPPFFWDRGGRATIHGPLTTALKFFGQDILFSIYDKPDFLPSFFLWYEEVCTRLIFTFARATGMAITGLHIGECSGTMLSPSDYGELIIPSLKRLGKAIGPIRLHHCGNCTHLLETIAKGAPIAILDTGSGTDVAAVRKFFGNTLPIDLMPPLELLLPGTGEVEIGEWLKKVQADNDGGELTVNYHLEPGYDPQNHLLFHELLTRDSNQR</sequence>
<reference evidence="2 3" key="1">
    <citation type="journal article" date="2010" name="Stand. Genomic Sci.">
        <title>Complete genome sequence of Spirochaeta smaragdinae type strain (SEBR 4228).</title>
        <authorList>
            <person name="Mavromatis K."/>
            <person name="Yasawong M."/>
            <person name="Chertkov O."/>
            <person name="Lapidus A."/>
            <person name="Lucas S."/>
            <person name="Nolan M."/>
            <person name="Del Rio T.G."/>
            <person name="Tice H."/>
            <person name="Cheng J.F."/>
            <person name="Pitluck S."/>
            <person name="Liolios K."/>
            <person name="Ivanova N."/>
            <person name="Tapia R."/>
            <person name="Han C."/>
            <person name="Bruce D."/>
            <person name="Goodwin L."/>
            <person name="Pati A."/>
            <person name="Chen A."/>
            <person name="Palaniappan K."/>
            <person name="Land M."/>
            <person name="Hauser L."/>
            <person name="Chang Y.J."/>
            <person name="Jeffries C.D."/>
            <person name="Detter J.C."/>
            <person name="Rohde M."/>
            <person name="Brambilla E."/>
            <person name="Spring S."/>
            <person name="Goker M."/>
            <person name="Sikorski J."/>
            <person name="Woyke T."/>
            <person name="Bristow J."/>
            <person name="Eisen J.A."/>
            <person name="Markowitz V."/>
            <person name="Hugenholtz P."/>
            <person name="Klenk H.P."/>
            <person name="Kyrpides N.C."/>
        </authorList>
    </citation>
    <scope>NUCLEOTIDE SEQUENCE [LARGE SCALE GENOMIC DNA]</scope>
    <source>
        <strain evidence="3">DSM 11293 / JCM 15392 / SEBR 4228</strain>
    </source>
</reference>
<accession>E1R153</accession>